<dbReference type="AlphaFoldDB" id="L7MCK2"/>
<name>L7MCK2_RHIPC</name>
<protein>
    <submittedName>
        <fullName evidence="2">Putative secreted peptide</fullName>
    </submittedName>
</protein>
<sequence length="72" mass="8096">MSTHKSILFVFFMVAVSMLNEKCTGTEVVCDQLCYYDSKNIPHGCRDGCQCVAHDWNTGTVNMSGRCMHRMG</sequence>
<evidence type="ECO:0000313" key="2">
    <source>
        <dbReference type="EMBL" id="JAA60934.1"/>
    </source>
</evidence>
<reference evidence="2" key="1">
    <citation type="submission" date="2012-11" db="EMBL/GenBank/DDBJ databases">
        <authorList>
            <person name="Lucero-Rivera Y.E."/>
            <person name="Tovar-Ramirez D."/>
        </authorList>
    </citation>
    <scope>NUCLEOTIDE SEQUENCE</scope>
    <source>
        <tissue evidence="2">Salivary gland</tissue>
    </source>
</reference>
<evidence type="ECO:0000256" key="1">
    <source>
        <dbReference type="SAM" id="SignalP"/>
    </source>
</evidence>
<proteinExistence type="evidence at transcript level"/>
<feature type="signal peptide" evidence="1">
    <location>
        <begin position="1"/>
        <end position="25"/>
    </location>
</feature>
<keyword evidence="1" id="KW-0732">Signal</keyword>
<accession>L7MCK2</accession>
<organism evidence="2">
    <name type="scientific">Rhipicephalus pulchellus</name>
    <name type="common">Yellow backed tick</name>
    <name type="synonym">Dermacentor pulchellus</name>
    <dbReference type="NCBI Taxonomy" id="72859"/>
    <lineage>
        <taxon>Eukaryota</taxon>
        <taxon>Metazoa</taxon>
        <taxon>Ecdysozoa</taxon>
        <taxon>Arthropoda</taxon>
        <taxon>Chelicerata</taxon>
        <taxon>Arachnida</taxon>
        <taxon>Acari</taxon>
        <taxon>Parasitiformes</taxon>
        <taxon>Ixodida</taxon>
        <taxon>Ixodoidea</taxon>
        <taxon>Ixodidae</taxon>
        <taxon>Rhipicephalinae</taxon>
        <taxon>Rhipicephalus</taxon>
        <taxon>Rhipicephalus</taxon>
    </lineage>
</organism>
<dbReference type="EMBL" id="GACK01004100">
    <property type="protein sequence ID" value="JAA60934.1"/>
    <property type="molecule type" value="mRNA"/>
</dbReference>
<reference evidence="2" key="2">
    <citation type="journal article" date="2015" name="J. Proteomics">
        <title>Sexual differences in the sialomes of the zebra tick, Rhipicephalus pulchellus.</title>
        <authorList>
            <person name="Tan A.W."/>
            <person name="Francischetti I.M."/>
            <person name="Slovak M."/>
            <person name="Kini R.M."/>
            <person name="Ribeiro J.M."/>
        </authorList>
    </citation>
    <scope>NUCLEOTIDE SEQUENCE</scope>
    <source>
        <tissue evidence="2">Salivary gland</tissue>
    </source>
</reference>
<feature type="chain" id="PRO_5003981605" evidence="1">
    <location>
        <begin position="26"/>
        <end position="72"/>
    </location>
</feature>